<evidence type="ECO:0000256" key="3">
    <source>
        <dbReference type="ARBA" id="ARBA00022491"/>
    </source>
</evidence>
<feature type="compositionally biased region" description="Polar residues" evidence="10">
    <location>
        <begin position="434"/>
        <end position="460"/>
    </location>
</feature>
<feature type="region of interest" description="Disordered" evidence="10">
    <location>
        <begin position="432"/>
        <end position="460"/>
    </location>
</feature>
<dbReference type="PANTHER" id="PTHR12081">
    <property type="entry name" value="TRANSCRIPTION FACTOR E2F"/>
    <property type="match status" value="1"/>
</dbReference>
<dbReference type="OrthoDB" id="5318at2759"/>
<evidence type="ECO:0000256" key="5">
    <source>
        <dbReference type="ARBA" id="ARBA00023125"/>
    </source>
</evidence>
<dbReference type="AlphaFoldDB" id="A0A976IHP0"/>
<evidence type="ECO:0000256" key="6">
    <source>
        <dbReference type="ARBA" id="ARBA00023163"/>
    </source>
</evidence>
<evidence type="ECO:0000259" key="11">
    <source>
        <dbReference type="SMART" id="SM01372"/>
    </source>
</evidence>
<accession>A0A976IHP0</accession>
<keyword evidence="3" id="KW-0678">Repressor</keyword>
<reference evidence="12 13" key="1">
    <citation type="journal article" date="2021" name="Genome Biol.">
        <title>AFLAP: assembly-free linkage analysis pipeline using k-mers from genome sequencing data.</title>
        <authorList>
            <person name="Fletcher K."/>
            <person name="Zhang L."/>
            <person name="Gil J."/>
            <person name="Han R."/>
            <person name="Cavanaugh K."/>
            <person name="Michelmore R."/>
        </authorList>
    </citation>
    <scope>NUCLEOTIDE SEQUENCE [LARGE SCALE GENOMIC DNA]</scope>
    <source>
        <strain evidence="12 13">SF5</strain>
    </source>
</reference>
<dbReference type="GeneID" id="94344580"/>
<keyword evidence="7 9" id="KW-0539">Nucleus</keyword>
<keyword evidence="8" id="KW-0131">Cell cycle</keyword>
<comment type="similarity">
    <text evidence="2 9">Belongs to the E2F/DP family.</text>
</comment>
<evidence type="ECO:0000256" key="1">
    <source>
        <dbReference type="ARBA" id="ARBA00004123"/>
    </source>
</evidence>
<dbReference type="InterPro" id="IPR036388">
    <property type="entry name" value="WH-like_DNA-bd_sf"/>
</dbReference>
<dbReference type="Proteomes" id="UP000294530">
    <property type="component" value="Unassembled WGS sequence"/>
</dbReference>
<evidence type="ECO:0000313" key="12">
    <source>
        <dbReference type="EMBL" id="TDH71983.1"/>
    </source>
</evidence>
<dbReference type="SMART" id="SM01372">
    <property type="entry name" value="E2F_TDP"/>
    <property type="match status" value="2"/>
</dbReference>
<feature type="region of interest" description="Disordered" evidence="10">
    <location>
        <begin position="91"/>
        <end position="118"/>
    </location>
</feature>
<name>A0A976IHP0_BRELC</name>
<evidence type="ECO:0000256" key="7">
    <source>
        <dbReference type="ARBA" id="ARBA00023242"/>
    </source>
</evidence>
<organism evidence="12 13">
    <name type="scientific">Bremia lactucae</name>
    <name type="common">Lettuce downy mildew</name>
    <dbReference type="NCBI Taxonomy" id="4779"/>
    <lineage>
        <taxon>Eukaryota</taxon>
        <taxon>Sar</taxon>
        <taxon>Stramenopiles</taxon>
        <taxon>Oomycota</taxon>
        <taxon>Peronosporomycetes</taxon>
        <taxon>Peronosporales</taxon>
        <taxon>Peronosporaceae</taxon>
        <taxon>Bremia</taxon>
    </lineage>
</organism>
<evidence type="ECO:0000313" key="13">
    <source>
        <dbReference type="Proteomes" id="UP000294530"/>
    </source>
</evidence>
<dbReference type="InterPro" id="IPR036390">
    <property type="entry name" value="WH_DNA-bd_sf"/>
</dbReference>
<dbReference type="GO" id="GO:0000978">
    <property type="term" value="F:RNA polymerase II cis-regulatory region sequence-specific DNA binding"/>
    <property type="evidence" value="ECO:0007669"/>
    <property type="project" value="InterPro"/>
</dbReference>
<sequence>MIKEEAMSPIRPKAKELLPLTPIVTEASRIHPSPNRTEAAAAMLHLLTGSKGEISETSLTFKPSIAKRRYVRKISKKVGTSTKRQIKTAMIDSNPAARGKPPVSRATNTEELSDKEAGNQNWRINNNDILIPFREYNRKDKSLGLLCENFLKLYQDDKTLEICLDQAATELRVERRRIYDIVNILDSIHLVSRKSKNLYNWHGLSFLPASISAMKFPRRRRRVPMVSTPSPLEVSSTTVWMQLLVTLISPVPLGDRRRGKSLSKLSRMFVQLFLEKVAYSENCIIPLDEAAKQLLQMEESENEDDRMLKIAYVTATTAAKIRRLYDVANVLVSVGLIEKLQLSSSRKPVFRWIERSTRGVLDASSKSYSQSVDSVNKPLQLSSQSTVATDAESICSSVHVDDTEIQESTESDMFDKGSDSQFDGTIHNVMEGNQGRSEVSMSDGKSSLTNRGQQSGAVMGSSESASSMILLQLDANNEPIHPRLILRQQQEHVKVHMEQYVREYVAYLSAQQMSRQARNNAEASPLKAFAVQTDENGSLVGRSLSPLTTSPVATERDVEASHTVSYPQGKCYASERTL</sequence>
<keyword evidence="5 9" id="KW-0238">DNA-binding</keyword>
<evidence type="ECO:0000256" key="9">
    <source>
        <dbReference type="RuleBase" id="RU003796"/>
    </source>
</evidence>
<dbReference type="RefSeq" id="XP_067821482.1">
    <property type="nucleotide sequence ID" value="XM_067958909.1"/>
</dbReference>
<keyword evidence="6 9" id="KW-0804">Transcription</keyword>
<dbReference type="InterPro" id="IPR015633">
    <property type="entry name" value="E2F"/>
</dbReference>
<feature type="region of interest" description="Disordered" evidence="10">
    <location>
        <begin position="539"/>
        <end position="561"/>
    </location>
</feature>
<evidence type="ECO:0000256" key="2">
    <source>
        <dbReference type="ARBA" id="ARBA00010940"/>
    </source>
</evidence>
<evidence type="ECO:0000256" key="4">
    <source>
        <dbReference type="ARBA" id="ARBA00023015"/>
    </source>
</evidence>
<dbReference type="FunFam" id="1.10.10.10:FF:000073">
    <property type="entry name" value="E2F transcription factor 8"/>
    <property type="match status" value="1"/>
</dbReference>
<comment type="subcellular location">
    <subcellularLocation>
        <location evidence="1 9">Nucleus</location>
    </subcellularLocation>
</comment>
<proteinExistence type="inferred from homology"/>
<dbReference type="Pfam" id="PF02319">
    <property type="entry name" value="WHD_E2F_TDP"/>
    <property type="match status" value="2"/>
</dbReference>
<feature type="domain" description="E2F/DP family winged-helix DNA-binding" evidence="11">
    <location>
        <begin position="138"/>
        <end position="203"/>
    </location>
</feature>
<dbReference type="EMBL" id="SHOA02000012">
    <property type="protein sequence ID" value="TDH71983.1"/>
    <property type="molecule type" value="Genomic_DNA"/>
</dbReference>
<dbReference type="KEGG" id="blac:94344580"/>
<gene>
    <name evidence="12" type="ORF">CCR75_000803</name>
</gene>
<dbReference type="GO" id="GO:0000981">
    <property type="term" value="F:DNA-binding transcription factor activity, RNA polymerase II-specific"/>
    <property type="evidence" value="ECO:0007669"/>
    <property type="project" value="TreeGrafter"/>
</dbReference>
<evidence type="ECO:0000256" key="8">
    <source>
        <dbReference type="ARBA" id="ARBA00023306"/>
    </source>
</evidence>
<keyword evidence="4 9" id="KW-0805">Transcription regulation</keyword>
<dbReference type="Gene3D" id="1.10.10.10">
    <property type="entry name" value="Winged helix-like DNA-binding domain superfamily/Winged helix DNA-binding domain"/>
    <property type="match status" value="2"/>
</dbReference>
<dbReference type="PANTHER" id="PTHR12081:SF7">
    <property type="entry name" value="TRANSCRIPTION FACTOR EFL-3"/>
    <property type="match status" value="1"/>
</dbReference>
<comment type="caution">
    <text evidence="12">The sequence shown here is derived from an EMBL/GenBank/DDBJ whole genome shotgun (WGS) entry which is preliminary data.</text>
</comment>
<feature type="domain" description="E2F/DP family winged-helix DNA-binding" evidence="11">
    <location>
        <begin position="257"/>
        <end position="354"/>
    </location>
</feature>
<keyword evidence="13" id="KW-1185">Reference proteome</keyword>
<dbReference type="SUPFAM" id="SSF46785">
    <property type="entry name" value="Winged helix' DNA-binding domain"/>
    <property type="match status" value="2"/>
</dbReference>
<evidence type="ECO:0000256" key="10">
    <source>
        <dbReference type="SAM" id="MobiDB-lite"/>
    </source>
</evidence>
<dbReference type="GO" id="GO:0090575">
    <property type="term" value="C:RNA polymerase II transcription regulator complex"/>
    <property type="evidence" value="ECO:0007669"/>
    <property type="project" value="TreeGrafter"/>
</dbReference>
<protein>
    <recommendedName>
        <fullName evidence="11">E2F/DP family winged-helix DNA-binding domain-containing protein</fullName>
    </recommendedName>
</protein>
<dbReference type="InterPro" id="IPR003316">
    <property type="entry name" value="E2F_WHTH_DNA-bd_dom"/>
</dbReference>